<reference evidence="2 3" key="1">
    <citation type="submission" date="2016-09" db="EMBL/GenBank/DDBJ databases">
        <title>The complete genome sequences of Rhizobium gallicum, symbiovars gallicum and phaseoli, symbionts associated to common bean (Phaseolus vulgaris).</title>
        <authorList>
            <person name="Bustos P."/>
            <person name="Santamaria R.I."/>
            <person name="Perez-Carrascal O.M."/>
            <person name="Juarez S."/>
            <person name="Lozano L."/>
            <person name="Martinez-Flores I."/>
            <person name="Martinez-Romero E."/>
            <person name="Cevallos M."/>
            <person name="Romero D."/>
            <person name="Davila G."/>
            <person name="Gonzalez V."/>
        </authorList>
    </citation>
    <scope>NUCLEOTIDE SEQUENCE [LARGE SCALE GENOMIC DNA]</scope>
    <source>
        <strain evidence="2 3">IE4872</strain>
        <plasmid evidence="3">prgalie4872a</plasmid>
    </source>
</reference>
<dbReference type="Pfam" id="PF13589">
    <property type="entry name" value="HATPase_c_3"/>
    <property type="match status" value="1"/>
</dbReference>
<accession>A0A1L5NPE3</accession>
<dbReference type="InterPro" id="IPR036890">
    <property type="entry name" value="HATPase_C_sf"/>
</dbReference>
<dbReference type="SUPFAM" id="SSF55874">
    <property type="entry name" value="ATPase domain of HSP90 chaperone/DNA topoisomerase II/histidine kinase"/>
    <property type="match status" value="2"/>
</dbReference>
<proteinExistence type="predicted"/>
<keyword evidence="2" id="KW-0547">Nucleotide-binding</keyword>
<dbReference type="AlphaFoldDB" id="A0A1L5NPE3"/>
<dbReference type="GO" id="GO:0005524">
    <property type="term" value="F:ATP binding"/>
    <property type="evidence" value="ECO:0007669"/>
    <property type="project" value="UniProtKB-KW"/>
</dbReference>
<name>A0A1L5NPE3_9HYPH</name>
<keyword evidence="2" id="KW-0614">Plasmid</keyword>
<dbReference type="Gene3D" id="3.30.565.10">
    <property type="entry name" value="Histidine kinase-like ATPase, C-terminal domain"/>
    <property type="match status" value="2"/>
</dbReference>
<gene>
    <name evidence="2" type="ORF">IE4872_PA00022</name>
</gene>
<dbReference type="EMBL" id="CP017102">
    <property type="protein sequence ID" value="APO69771.1"/>
    <property type="molecule type" value="Genomic_DNA"/>
</dbReference>
<dbReference type="Proteomes" id="UP000184749">
    <property type="component" value="Plasmid pRgalIE4872a"/>
</dbReference>
<sequence length="753" mass="84430">MGRGLITWAEEGDQLVIGNIGNRVYVVKANECTPETAKSSIQRRVTQAFKPRARLLQLLGDQLIGSSKLAVFELVKNAYDADASEVTITLGDLSTEAPWIRVQDNGQGMSLDTIRDVWLVPGDDHRERDRDQDRRSPRYRRLPLGEKGVGRFAVHKLGGKVRMTTRAAGNRECFVSIDWSELMSTRFLEDAPVTVTEREAKIFTGEKTGTRIRIDNLSQKDWSRGEVRDLYRQVTSISSPFSAKDDNFVINFKVPGFESWISELPDASELVERAPWRFEFEFDGTTFCYTYEFRGVPGVRVEPRTVQQNEPLQINAEREPDDLDAASGPRPKRPVSIVADSSTINGIGRLKGTLYVFDRDREIMSKYAQSRLIERFLDQNGGVRVYRDDIRIYNYGEPGDDWLGLDLRRVNSPSRNLSRNIVLGFVDLDLEASTQLKEKTNREGFVENGAYRRLRQLVLGAISVFETERRLDKQRIRAVTGKAPSADRDVAGPIGDVRKVARSKGFLPDIDPSLKRVEQEFYQLREDFLRAGISQVGLAVVFHEVERGIGALATALADGANIADLRTQVGQLQGVLETSTQLLRKGDKKSYSLRQLARRARDITLVRFRIHKVQLVCPALEEGAEDASSVFAFGLALGAVTNIIDNAIHWLKVSTPDSTTSGARRIFMNVVPDYKGRPALVIADNGPGFRDPPEQLVEPFFSRRPDGMGLGLYYANLAMSLNDGELLFPTMDDFDVPEDFNGAVVALVFKGDR</sequence>
<keyword evidence="2" id="KW-0067">ATP-binding</keyword>
<feature type="region of interest" description="Disordered" evidence="1">
    <location>
        <begin position="314"/>
        <end position="335"/>
    </location>
</feature>
<evidence type="ECO:0000313" key="3">
    <source>
        <dbReference type="Proteomes" id="UP000184749"/>
    </source>
</evidence>
<organism evidence="2 3">
    <name type="scientific">Rhizobium gallicum</name>
    <dbReference type="NCBI Taxonomy" id="56730"/>
    <lineage>
        <taxon>Bacteria</taxon>
        <taxon>Pseudomonadati</taxon>
        <taxon>Pseudomonadota</taxon>
        <taxon>Alphaproteobacteria</taxon>
        <taxon>Hyphomicrobiales</taxon>
        <taxon>Rhizobiaceae</taxon>
        <taxon>Rhizobium/Agrobacterium group</taxon>
        <taxon>Rhizobium</taxon>
    </lineage>
</organism>
<evidence type="ECO:0000313" key="2">
    <source>
        <dbReference type="EMBL" id="APO69771.1"/>
    </source>
</evidence>
<geneLocation type="plasmid" evidence="3">
    <name>prgalie4872a</name>
</geneLocation>
<evidence type="ECO:0000256" key="1">
    <source>
        <dbReference type="SAM" id="MobiDB-lite"/>
    </source>
</evidence>
<dbReference type="OrthoDB" id="9808408at2"/>
<protein>
    <submittedName>
        <fullName evidence="2">ATP-binding domain-containing protein</fullName>
    </submittedName>
</protein>